<dbReference type="EMBL" id="MTKT01005370">
    <property type="protein sequence ID" value="OWM67831.1"/>
    <property type="molecule type" value="Genomic_DNA"/>
</dbReference>
<dbReference type="Proteomes" id="UP000197138">
    <property type="component" value="Unassembled WGS sequence"/>
</dbReference>
<name>A0A218W6G8_PUNGR</name>
<dbReference type="AlphaFoldDB" id="A0A218W6G8"/>
<evidence type="ECO:0000313" key="3">
    <source>
        <dbReference type="Proteomes" id="UP000197138"/>
    </source>
</evidence>
<feature type="region of interest" description="Disordered" evidence="1">
    <location>
        <begin position="1"/>
        <end position="51"/>
    </location>
</feature>
<protein>
    <submittedName>
        <fullName evidence="2">Uncharacterized protein</fullName>
    </submittedName>
</protein>
<evidence type="ECO:0000256" key="1">
    <source>
        <dbReference type="SAM" id="MobiDB-lite"/>
    </source>
</evidence>
<feature type="compositionally biased region" description="Low complexity" evidence="1">
    <location>
        <begin position="1"/>
        <end position="19"/>
    </location>
</feature>
<reference evidence="3" key="1">
    <citation type="journal article" date="2017" name="Plant J.">
        <title>The pomegranate (Punica granatum L.) genome and the genomics of punicalagin biosynthesis.</title>
        <authorList>
            <person name="Qin G."/>
            <person name="Xu C."/>
            <person name="Ming R."/>
            <person name="Tang H."/>
            <person name="Guyot R."/>
            <person name="Kramer E.M."/>
            <person name="Hu Y."/>
            <person name="Yi X."/>
            <person name="Qi Y."/>
            <person name="Xu X."/>
            <person name="Gao Z."/>
            <person name="Pan H."/>
            <person name="Jian J."/>
            <person name="Tian Y."/>
            <person name="Yue Z."/>
            <person name="Xu Y."/>
        </authorList>
    </citation>
    <scope>NUCLEOTIDE SEQUENCE [LARGE SCALE GENOMIC DNA]</scope>
    <source>
        <strain evidence="3">cv. Dabenzi</strain>
    </source>
</reference>
<organism evidence="2 3">
    <name type="scientific">Punica granatum</name>
    <name type="common">Pomegranate</name>
    <dbReference type="NCBI Taxonomy" id="22663"/>
    <lineage>
        <taxon>Eukaryota</taxon>
        <taxon>Viridiplantae</taxon>
        <taxon>Streptophyta</taxon>
        <taxon>Embryophyta</taxon>
        <taxon>Tracheophyta</taxon>
        <taxon>Spermatophyta</taxon>
        <taxon>Magnoliopsida</taxon>
        <taxon>eudicotyledons</taxon>
        <taxon>Gunneridae</taxon>
        <taxon>Pentapetalae</taxon>
        <taxon>rosids</taxon>
        <taxon>malvids</taxon>
        <taxon>Myrtales</taxon>
        <taxon>Lythraceae</taxon>
        <taxon>Punica</taxon>
    </lineage>
</organism>
<evidence type="ECO:0000313" key="2">
    <source>
        <dbReference type="EMBL" id="OWM67831.1"/>
    </source>
</evidence>
<proteinExistence type="predicted"/>
<comment type="caution">
    <text evidence="2">The sequence shown here is derived from an EMBL/GenBank/DDBJ whole genome shotgun (WGS) entry which is preliminary data.</text>
</comment>
<feature type="compositionally biased region" description="Basic and acidic residues" evidence="1">
    <location>
        <begin position="25"/>
        <end position="37"/>
    </location>
</feature>
<sequence>MVMTKSQAKSNANPANSKAGQHSNHLSDDTYLPRDVPDVVDVVPPPQGPNLDEHLINNLSEALMAKVQAMKKVVRMLSL</sequence>
<accession>A0A218W6G8</accession>
<gene>
    <name evidence="2" type="ORF">CDL15_Pgr010769</name>
</gene>